<dbReference type="SUPFAM" id="SSF53254">
    <property type="entry name" value="Phosphoglycerate mutase-like"/>
    <property type="match status" value="1"/>
</dbReference>
<accession>A0A6J7LWM2</accession>
<reference evidence="1" key="1">
    <citation type="submission" date="2020-05" db="EMBL/GenBank/DDBJ databases">
        <authorList>
            <person name="Chiriac C."/>
            <person name="Salcher M."/>
            <person name="Ghai R."/>
            <person name="Kavagutti S V."/>
        </authorList>
    </citation>
    <scope>NUCLEOTIDE SEQUENCE</scope>
</reference>
<dbReference type="CDD" id="cd07067">
    <property type="entry name" value="HP_PGM_like"/>
    <property type="match status" value="1"/>
</dbReference>
<dbReference type="InterPro" id="IPR050275">
    <property type="entry name" value="PGM_Phosphatase"/>
</dbReference>
<dbReference type="EMBL" id="CAFBNE010000223">
    <property type="protein sequence ID" value="CAB4972936.1"/>
    <property type="molecule type" value="Genomic_DNA"/>
</dbReference>
<dbReference type="InterPro" id="IPR029033">
    <property type="entry name" value="His_PPase_superfam"/>
</dbReference>
<sequence length="210" mass="22193">MPTAPGVTDVTTIFIARHGETVWHAENRYAGVSDITLTEHGLEQARALAAWAKDANLDAVYSSPLQRATTTAGAAAEAANVQLSVDARLMEIDWGQGEGLTRDEMAAAFPAAYESFVANPASSPLPGGESGQAAIERAMPALDEIVLRYPAGRVLVVGHSTLTRLVIATVTGMDLDRYRSTMPHVGNCTLTILRFSPTGTALLGFNLPTS</sequence>
<dbReference type="GO" id="GO:0016791">
    <property type="term" value="F:phosphatase activity"/>
    <property type="evidence" value="ECO:0007669"/>
    <property type="project" value="TreeGrafter"/>
</dbReference>
<dbReference type="GO" id="GO:0005737">
    <property type="term" value="C:cytoplasm"/>
    <property type="evidence" value="ECO:0007669"/>
    <property type="project" value="TreeGrafter"/>
</dbReference>
<name>A0A6J7LWM2_9ZZZZ</name>
<evidence type="ECO:0000313" key="1">
    <source>
        <dbReference type="EMBL" id="CAB4972936.1"/>
    </source>
</evidence>
<dbReference type="Pfam" id="PF00300">
    <property type="entry name" value="His_Phos_1"/>
    <property type="match status" value="1"/>
</dbReference>
<dbReference type="Gene3D" id="3.40.50.1240">
    <property type="entry name" value="Phosphoglycerate mutase-like"/>
    <property type="match status" value="1"/>
</dbReference>
<dbReference type="AlphaFoldDB" id="A0A6J7LWM2"/>
<protein>
    <submittedName>
        <fullName evidence="1">Unannotated protein</fullName>
    </submittedName>
</protein>
<gene>
    <name evidence="1" type="ORF">UFOPK3772_03526</name>
</gene>
<proteinExistence type="predicted"/>
<dbReference type="PANTHER" id="PTHR48100">
    <property type="entry name" value="BROAD-SPECIFICITY PHOSPHATASE YOR283W-RELATED"/>
    <property type="match status" value="1"/>
</dbReference>
<dbReference type="SMART" id="SM00855">
    <property type="entry name" value="PGAM"/>
    <property type="match status" value="1"/>
</dbReference>
<dbReference type="PANTHER" id="PTHR48100:SF1">
    <property type="entry name" value="HISTIDINE PHOSPHATASE FAMILY PROTEIN-RELATED"/>
    <property type="match status" value="1"/>
</dbReference>
<dbReference type="InterPro" id="IPR013078">
    <property type="entry name" value="His_Pase_superF_clade-1"/>
</dbReference>
<organism evidence="1">
    <name type="scientific">freshwater metagenome</name>
    <dbReference type="NCBI Taxonomy" id="449393"/>
    <lineage>
        <taxon>unclassified sequences</taxon>
        <taxon>metagenomes</taxon>
        <taxon>ecological metagenomes</taxon>
    </lineage>
</organism>